<gene>
    <name evidence="1" type="ORF">CALMAC_LOCUS13766</name>
</gene>
<dbReference type="EMBL" id="CAACVG010009795">
    <property type="protein sequence ID" value="VEN54234.1"/>
    <property type="molecule type" value="Genomic_DNA"/>
</dbReference>
<dbReference type="Proteomes" id="UP000410492">
    <property type="component" value="Unassembled WGS sequence"/>
</dbReference>
<dbReference type="AlphaFoldDB" id="A0A653D2A4"/>
<evidence type="ECO:0000313" key="1">
    <source>
        <dbReference type="EMBL" id="VEN54234.1"/>
    </source>
</evidence>
<sequence>MIEEKVLIWAPFYFFFLISRKNISVLMEKWQAHLKGSLSMSDMAFCV</sequence>
<accession>A0A653D2A4</accession>
<reference evidence="1 2" key="1">
    <citation type="submission" date="2019-01" db="EMBL/GenBank/DDBJ databases">
        <authorList>
            <person name="Sayadi A."/>
        </authorList>
    </citation>
    <scope>NUCLEOTIDE SEQUENCE [LARGE SCALE GENOMIC DNA]</scope>
</reference>
<keyword evidence="2" id="KW-1185">Reference proteome</keyword>
<evidence type="ECO:0000313" key="2">
    <source>
        <dbReference type="Proteomes" id="UP000410492"/>
    </source>
</evidence>
<proteinExistence type="predicted"/>
<organism evidence="1 2">
    <name type="scientific">Callosobruchus maculatus</name>
    <name type="common">Southern cowpea weevil</name>
    <name type="synonym">Pulse bruchid</name>
    <dbReference type="NCBI Taxonomy" id="64391"/>
    <lineage>
        <taxon>Eukaryota</taxon>
        <taxon>Metazoa</taxon>
        <taxon>Ecdysozoa</taxon>
        <taxon>Arthropoda</taxon>
        <taxon>Hexapoda</taxon>
        <taxon>Insecta</taxon>
        <taxon>Pterygota</taxon>
        <taxon>Neoptera</taxon>
        <taxon>Endopterygota</taxon>
        <taxon>Coleoptera</taxon>
        <taxon>Polyphaga</taxon>
        <taxon>Cucujiformia</taxon>
        <taxon>Chrysomeloidea</taxon>
        <taxon>Chrysomelidae</taxon>
        <taxon>Bruchinae</taxon>
        <taxon>Bruchini</taxon>
        <taxon>Callosobruchus</taxon>
    </lineage>
</organism>
<protein>
    <submittedName>
        <fullName evidence="1">Uncharacterized protein</fullName>
    </submittedName>
</protein>
<name>A0A653D2A4_CALMS</name>